<dbReference type="Gene3D" id="2.40.37.10">
    <property type="entry name" value="Lyase, Ornithine Decarboxylase, Chain A, domain 1"/>
    <property type="match status" value="1"/>
</dbReference>
<evidence type="ECO:0000259" key="1">
    <source>
        <dbReference type="Pfam" id="PF02784"/>
    </source>
</evidence>
<protein>
    <recommendedName>
        <fullName evidence="1">Orn/DAP/Arg decarboxylase 2 N-terminal domain-containing protein</fullName>
    </recommendedName>
</protein>
<evidence type="ECO:0000313" key="2">
    <source>
        <dbReference type="Ensembl" id="ENSSRHP00000002394.1"/>
    </source>
</evidence>
<sequence length="158" mass="17593">MHSYAKDIYEELGFEMSILDVGGGFDGSEAQLDEVNQTLKPMLDMYFPLSTGLTIIAEPGAYYVSSAFTLAVNIIAKKTVARDFSGQPHNALSANDEPEFLYYMNDGVYGSFASKLLCEDSISMPLAHKVNISLFLLKIFRNVIQCINISKHLQITFF</sequence>
<dbReference type="GO" id="GO:0005737">
    <property type="term" value="C:cytoplasm"/>
    <property type="evidence" value="ECO:0007669"/>
    <property type="project" value="TreeGrafter"/>
</dbReference>
<dbReference type="InterPro" id="IPR029066">
    <property type="entry name" value="PLP-binding_barrel"/>
</dbReference>
<dbReference type="AlphaFoldDB" id="A0A673FT50"/>
<dbReference type="GO" id="GO:0004586">
    <property type="term" value="F:ornithine decarboxylase activity"/>
    <property type="evidence" value="ECO:0007669"/>
    <property type="project" value="TreeGrafter"/>
</dbReference>
<dbReference type="PANTHER" id="PTHR11482">
    <property type="entry name" value="ARGININE/DIAMINOPIMELATE/ORNITHINE DECARBOXYLASE"/>
    <property type="match status" value="1"/>
</dbReference>
<dbReference type="PANTHER" id="PTHR11482:SF7">
    <property type="entry name" value="ANTIZYME INHIBITOR 1"/>
    <property type="match status" value="1"/>
</dbReference>
<dbReference type="SUPFAM" id="SSF50621">
    <property type="entry name" value="Alanine racemase C-terminal domain-like"/>
    <property type="match status" value="1"/>
</dbReference>
<dbReference type="InterPro" id="IPR009006">
    <property type="entry name" value="Ala_racemase/Decarboxylase_C"/>
</dbReference>
<dbReference type="GO" id="GO:0033387">
    <property type="term" value="P:putrescine biosynthetic process from arginine, via ornithine"/>
    <property type="evidence" value="ECO:0007669"/>
    <property type="project" value="TreeGrafter"/>
</dbReference>
<dbReference type="GO" id="GO:1902269">
    <property type="term" value="P:positive regulation of polyamine transmembrane transport"/>
    <property type="evidence" value="ECO:0007669"/>
    <property type="project" value="TreeGrafter"/>
</dbReference>
<reference evidence="2" key="2">
    <citation type="submission" date="2025-09" db="UniProtKB">
        <authorList>
            <consortium name="Ensembl"/>
        </authorList>
    </citation>
    <scope>IDENTIFICATION</scope>
</reference>
<proteinExistence type="predicted"/>
<dbReference type="InterPro" id="IPR022644">
    <property type="entry name" value="De-COase2_N"/>
</dbReference>
<dbReference type="Ensembl" id="ENSSRHT00000002493.1">
    <property type="protein sequence ID" value="ENSSRHP00000002394.1"/>
    <property type="gene ID" value="ENSSRHG00000001698.1"/>
</dbReference>
<dbReference type="Proteomes" id="UP000472270">
    <property type="component" value="Unassembled WGS sequence"/>
</dbReference>
<accession>A0A673FT50</accession>
<keyword evidence="3" id="KW-1185">Reference proteome</keyword>
<dbReference type="InterPro" id="IPR002433">
    <property type="entry name" value="Orn_de-COase"/>
</dbReference>
<feature type="domain" description="Orn/DAP/Arg decarboxylase 2 N-terminal" evidence="1">
    <location>
        <begin position="8"/>
        <end position="65"/>
    </location>
</feature>
<name>A0A673FT50_9TELE</name>
<dbReference type="GO" id="GO:0042177">
    <property type="term" value="P:negative regulation of protein catabolic process"/>
    <property type="evidence" value="ECO:0007669"/>
    <property type="project" value="TreeGrafter"/>
</dbReference>
<dbReference type="Pfam" id="PF02784">
    <property type="entry name" value="Orn_Arg_deC_N"/>
    <property type="match status" value="1"/>
</dbReference>
<evidence type="ECO:0000313" key="3">
    <source>
        <dbReference type="Proteomes" id="UP000472270"/>
    </source>
</evidence>
<organism evidence="2 3">
    <name type="scientific">Sinocyclocheilus rhinocerous</name>
    <dbReference type="NCBI Taxonomy" id="307959"/>
    <lineage>
        <taxon>Eukaryota</taxon>
        <taxon>Metazoa</taxon>
        <taxon>Chordata</taxon>
        <taxon>Craniata</taxon>
        <taxon>Vertebrata</taxon>
        <taxon>Euteleostomi</taxon>
        <taxon>Actinopterygii</taxon>
        <taxon>Neopterygii</taxon>
        <taxon>Teleostei</taxon>
        <taxon>Ostariophysi</taxon>
        <taxon>Cypriniformes</taxon>
        <taxon>Cyprinidae</taxon>
        <taxon>Cyprininae</taxon>
        <taxon>Sinocyclocheilus</taxon>
    </lineage>
</organism>
<dbReference type="Gene3D" id="3.20.20.10">
    <property type="entry name" value="Alanine racemase"/>
    <property type="match status" value="1"/>
</dbReference>
<dbReference type="SUPFAM" id="SSF51419">
    <property type="entry name" value="PLP-binding barrel"/>
    <property type="match status" value="1"/>
</dbReference>
<reference evidence="2" key="1">
    <citation type="submission" date="2025-08" db="UniProtKB">
        <authorList>
            <consortium name="Ensembl"/>
        </authorList>
    </citation>
    <scope>IDENTIFICATION</scope>
</reference>
<dbReference type="GO" id="GO:0042978">
    <property type="term" value="F:ornithine decarboxylase activator activity"/>
    <property type="evidence" value="ECO:0007669"/>
    <property type="project" value="TreeGrafter"/>
</dbReference>